<dbReference type="InterPro" id="IPR002656">
    <property type="entry name" value="Acyl_transf_3_dom"/>
</dbReference>
<proteinExistence type="inferred from homology"/>
<protein>
    <recommendedName>
        <fullName evidence="8">Acyltransferase 3 domain-containing protein</fullName>
    </recommendedName>
</protein>
<evidence type="ECO:0000259" key="8">
    <source>
        <dbReference type="Pfam" id="PF01757"/>
    </source>
</evidence>
<keyword evidence="6 7" id="KW-0472">Membrane</keyword>
<feature type="transmembrane region" description="Helical" evidence="7">
    <location>
        <begin position="216"/>
        <end position="233"/>
    </location>
</feature>
<sequence>MTAARPRPLTVLDDATSHRVKLLRFPLILLVLYIHCYLAPVRLGSSTVAVVPAEWLITLQAAWSNGFARTAVPLFFLISGYLYFVGFGGSFAAYRTKTVRRIGTLLVPLLFWNLLIIALFALGQSIPAIAGYFNADNGRMLALTPFGFVDLLIGITHFPLAYQFWFIRDLMVIALFALPLHWLLQRTGPTVPILLLVWWLFDPLQMPFLKVPSLEATTYFTIGAWLAMTARPMFPPVGWLRWLAPLYLTLLASDVAIRTITGRSLLFCITILVGIVFVLALTGLVRAGSRVSRTLATLSLASFFVFAAHEPLMTLCRKLIYRALQASQATIFTAYALLPLVLAGALTLVYFGLRQIVKRLTAIISGGR</sequence>
<feature type="transmembrane region" description="Helical" evidence="7">
    <location>
        <begin position="106"/>
        <end position="133"/>
    </location>
</feature>
<comment type="caution">
    <text evidence="9">The sequence shown here is derived from an EMBL/GenBank/DDBJ whole genome shotgun (WGS) entry which is preliminary data.</text>
</comment>
<reference evidence="10" key="1">
    <citation type="journal article" date="2019" name="Int. J. Syst. Evol. Microbiol.">
        <title>The Global Catalogue of Microorganisms (GCM) 10K type strain sequencing project: providing services to taxonomists for standard genome sequencing and annotation.</title>
        <authorList>
            <consortium name="The Broad Institute Genomics Platform"/>
            <consortium name="The Broad Institute Genome Sequencing Center for Infectious Disease"/>
            <person name="Wu L."/>
            <person name="Ma J."/>
        </authorList>
    </citation>
    <scope>NUCLEOTIDE SEQUENCE [LARGE SCALE GENOMIC DNA]</scope>
    <source>
        <strain evidence="10">CGMCC 1.10106</strain>
    </source>
</reference>
<dbReference type="EMBL" id="BMDW01000001">
    <property type="protein sequence ID" value="GGA34179.1"/>
    <property type="molecule type" value="Genomic_DNA"/>
</dbReference>
<evidence type="ECO:0000256" key="6">
    <source>
        <dbReference type="ARBA" id="ARBA00023136"/>
    </source>
</evidence>
<dbReference type="RefSeq" id="WP_188444778.1">
    <property type="nucleotide sequence ID" value="NZ_BMDW01000001.1"/>
</dbReference>
<evidence type="ECO:0000313" key="9">
    <source>
        <dbReference type="EMBL" id="GGA34179.1"/>
    </source>
</evidence>
<feature type="transmembrane region" description="Helical" evidence="7">
    <location>
        <begin position="139"/>
        <end position="158"/>
    </location>
</feature>
<keyword evidence="5 7" id="KW-1133">Transmembrane helix</keyword>
<keyword evidence="3" id="KW-1003">Cell membrane</keyword>
<evidence type="ECO:0000256" key="1">
    <source>
        <dbReference type="ARBA" id="ARBA00004651"/>
    </source>
</evidence>
<comment type="subcellular location">
    <subcellularLocation>
        <location evidence="1">Cell membrane</location>
        <topology evidence="1">Multi-pass membrane protein</topology>
    </subcellularLocation>
</comment>
<feature type="transmembrane region" description="Helical" evidence="7">
    <location>
        <begin position="264"/>
        <end position="285"/>
    </location>
</feature>
<dbReference type="Proteomes" id="UP000618591">
    <property type="component" value="Unassembled WGS sequence"/>
</dbReference>
<feature type="transmembrane region" description="Helical" evidence="7">
    <location>
        <begin position="190"/>
        <end position="209"/>
    </location>
</feature>
<comment type="similarity">
    <text evidence="2">Belongs to the acyltransferase 3 family.</text>
</comment>
<gene>
    <name evidence="9" type="ORF">GCM10011395_00590</name>
</gene>
<dbReference type="Pfam" id="PF01757">
    <property type="entry name" value="Acyl_transf_3"/>
    <property type="match status" value="1"/>
</dbReference>
<accession>A0ABQ1G0C6</accession>
<feature type="transmembrane region" description="Helical" evidence="7">
    <location>
        <begin position="71"/>
        <end position="94"/>
    </location>
</feature>
<feature type="transmembrane region" description="Helical" evidence="7">
    <location>
        <begin position="27"/>
        <end position="51"/>
    </location>
</feature>
<evidence type="ECO:0000256" key="7">
    <source>
        <dbReference type="SAM" id="Phobius"/>
    </source>
</evidence>
<evidence type="ECO:0000256" key="5">
    <source>
        <dbReference type="ARBA" id="ARBA00022989"/>
    </source>
</evidence>
<feature type="domain" description="Acyltransferase 3" evidence="8">
    <location>
        <begin position="20"/>
        <end position="348"/>
    </location>
</feature>
<keyword evidence="10" id="KW-1185">Reference proteome</keyword>
<dbReference type="PANTHER" id="PTHR40074:SF2">
    <property type="entry name" value="O-ACETYLTRANSFERASE WECH"/>
    <property type="match status" value="1"/>
</dbReference>
<keyword evidence="4 7" id="KW-0812">Transmembrane</keyword>
<name>A0ABQ1G0C6_9SPHN</name>
<evidence type="ECO:0000256" key="3">
    <source>
        <dbReference type="ARBA" id="ARBA00022475"/>
    </source>
</evidence>
<evidence type="ECO:0000313" key="10">
    <source>
        <dbReference type="Proteomes" id="UP000618591"/>
    </source>
</evidence>
<evidence type="ECO:0000256" key="4">
    <source>
        <dbReference type="ARBA" id="ARBA00022692"/>
    </source>
</evidence>
<feature type="transmembrane region" description="Helical" evidence="7">
    <location>
        <begin position="329"/>
        <end position="353"/>
    </location>
</feature>
<dbReference type="PANTHER" id="PTHR40074">
    <property type="entry name" value="O-ACETYLTRANSFERASE WECH"/>
    <property type="match status" value="1"/>
</dbReference>
<evidence type="ECO:0000256" key="2">
    <source>
        <dbReference type="ARBA" id="ARBA00007400"/>
    </source>
</evidence>
<organism evidence="9 10">
    <name type="scientific">Sphingomonas psychrolutea</name>
    <dbReference type="NCBI Taxonomy" id="1259676"/>
    <lineage>
        <taxon>Bacteria</taxon>
        <taxon>Pseudomonadati</taxon>
        <taxon>Pseudomonadota</taxon>
        <taxon>Alphaproteobacteria</taxon>
        <taxon>Sphingomonadales</taxon>
        <taxon>Sphingomonadaceae</taxon>
        <taxon>Sphingomonas</taxon>
    </lineage>
</organism>